<feature type="compositionally biased region" description="Polar residues" evidence="11">
    <location>
        <begin position="79"/>
        <end position="102"/>
    </location>
</feature>
<feature type="signal peptide" evidence="13">
    <location>
        <begin position="1"/>
        <end position="22"/>
    </location>
</feature>
<evidence type="ECO:0000256" key="10">
    <source>
        <dbReference type="ARBA" id="ARBA00023180"/>
    </source>
</evidence>
<dbReference type="InterPro" id="IPR000483">
    <property type="entry name" value="Cys-rich_flank_reg_C"/>
</dbReference>
<feature type="region of interest" description="Disordered" evidence="11">
    <location>
        <begin position="209"/>
        <end position="229"/>
    </location>
</feature>
<evidence type="ECO:0000259" key="14">
    <source>
        <dbReference type="PROSITE" id="PS50104"/>
    </source>
</evidence>
<evidence type="ECO:0000256" key="1">
    <source>
        <dbReference type="ARBA" id="ARBA00004479"/>
    </source>
</evidence>
<dbReference type="Gene3D" id="3.80.10.10">
    <property type="entry name" value="Ribonuclease Inhibitor"/>
    <property type="match status" value="3"/>
</dbReference>
<proteinExistence type="evidence at transcript level"/>
<evidence type="ECO:0000256" key="6">
    <source>
        <dbReference type="ARBA" id="ARBA00022737"/>
    </source>
</evidence>
<evidence type="ECO:0000256" key="2">
    <source>
        <dbReference type="ARBA" id="ARBA00009634"/>
    </source>
</evidence>
<sequence>MGPARFMPLALLVGLWSFHSKADPVLTTTQSRPDVTFGGDTAATTSVDSDNSGTKTEPCGTNITHQNVANDIMNHTEPCKNSNTPQQKSTSESTPEVSSASTELPPLTKCRYDFQAGMRNNLFFNSQQEVLPLLTKRFVIHTGQPRCYLTRDDFESKLDQTSGTEAIVIFLLGCLDAGVTQVELREDVEDSVSSHGRLGIPTSTSVPEVAQAGTHHTPPSQNGSEPANETWSGERYYHNYISYFQSSQCRLSVSVVEMIANMTDLNVLTVHGDRAWDLRELETTPRLCDAFRAVKAFSILGDWSAPSYLQHLARCTGKLGNVVEMVLSNDSLPALPDFLATSVPNLRALELRDNKLTAPVVFPWADGFAELPRNMSRTFQFNDLYNFRGSFDMPPHLFRRLLILDGNNITNLTRFQFTSDFQFISLQRNGLLEIAEDVFDLVPGVQFLSLAHNRLTSLPAKLFSKLTALRKLDLQGNLLKALPDNIFRNVRRLNKLNVERNALEVLQDGLFTNLQELTELRLKNNSIRRFDHGALSMMMVKLKLLELQHNPLTTFPVIVLELRGLVHTNLEYTDIQALDFVHISQRTSPSRLAEALKNPTTGDFTDMSKTPTSQRVISLRFSKLRSVVLYNATRETLPIFMLVIKHFTILMEGAHLACDCNILNVTHQLQDWKAEGKLTGTEECLEGWNCAWPSELSGKRVASLEDDQTYCPLEEEAGTTACPEGCACFVRTQVETVIVDCKHTGLTSVPPRVPANTRELWLQNNSIKTVQKLPYLRSLHSLRLTANNLQELPADVVIFMPQLRVLHVDDNWLTSLAPALARLRHLQSVRVAGNPIRCDCRTLWLKDWLLSHKTVAEDWDTIKCSTDESDGRFFTLVPDREFVCKSSASLGDLAAPIAVPLLFAFLLLTLAVIAFIQRRRLKVLLYIHTGMHPFDTDPPDHQTLYDVSVCCDVTACTWVLRHLIEALEEGGRYKVFFYSRDAFVGFTTSENVRHCVKNSKRLVVVLGKAWEDSELLVTATKEGLSKCQKEMVHFMTVVVHNFSAKDITNKHLQQYTQRGRYITTEDKHFTKKLLYEMPHLRARKKRNQKDPEKATKGKTGKSKKDDTPEGPEPVAFYDIVVTAENEQNNFMKQNSLAQHNKAYCHNSGHSPAFDRQLSVSDLQLNLKNSQDTSYTGQDTSYTRRDTSYTVQDKSSANQLVPPKIIIQRQGSEHPSVISDDLFGDDADNHNARDSDAGKDIVRLVANNPVFDKQMSVESQASRQCRSVFVWYADRDLPFTLKNIVEPLEKRGHACILQDRDFPLGAAIQENIVHAAESCTRSIFVLSDHTPKNEWFTFVFHVTFDRQMQSRDHRVALVTREDIDVTKFVEEIQQVLKTSALLAEDDPWFAKRLRKFVNFDGYEIC</sequence>
<dbReference type="PANTHER" id="PTHR24365">
    <property type="entry name" value="TOLL-LIKE RECEPTOR"/>
    <property type="match status" value="1"/>
</dbReference>
<evidence type="ECO:0000256" key="4">
    <source>
        <dbReference type="ARBA" id="ARBA00022692"/>
    </source>
</evidence>
<evidence type="ECO:0000256" key="5">
    <source>
        <dbReference type="ARBA" id="ARBA00022729"/>
    </source>
</evidence>
<keyword evidence="9 15" id="KW-0675">Receptor</keyword>
<feature type="chain" id="PRO_5028993705" evidence="13">
    <location>
        <begin position="23"/>
        <end position="1404"/>
    </location>
</feature>
<gene>
    <name evidence="15" type="primary">TLR7.2</name>
</gene>
<dbReference type="SMART" id="SM00364">
    <property type="entry name" value="LRR_BAC"/>
    <property type="match status" value="6"/>
</dbReference>
<dbReference type="PROSITE" id="PS50104">
    <property type="entry name" value="TIR"/>
    <property type="match status" value="2"/>
</dbReference>
<accession>A0A7G8ZA01</accession>
<dbReference type="Gene3D" id="3.40.50.10140">
    <property type="entry name" value="Toll/interleukin-1 receptor homology (TIR) domain"/>
    <property type="match status" value="2"/>
</dbReference>
<organism evidence="15">
    <name type="scientific">Littorina littorea</name>
    <name type="common">Common periwinkle</name>
    <dbReference type="NCBI Taxonomy" id="31216"/>
    <lineage>
        <taxon>Eukaryota</taxon>
        <taxon>Metazoa</taxon>
        <taxon>Spiralia</taxon>
        <taxon>Lophotrochozoa</taxon>
        <taxon>Mollusca</taxon>
        <taxon>Gastropoda</taxon>
        <taxon>Caenogastropoda</taxon>
        <taxon>Littorinimorpha</taxon>
        <taxon>Littorinoidea</taxon>
        <taxon>Littorinidae</taxon>
        <taxon>Littorina</taxon>
    </lineage>
</organism>
<reference evidence="15" key="1">
    <citation type="journal article" date="2020" name="Fish Shellfish">
        <title>Toll-like signaling pathway in the transcriptome of Littorina littorea.</title>
        <authorList>
            <person name="Gorbushin A.M."/>
        </authorList>
    </citation>
    <scope>NUCLEOTIDE SEQUENCE</scope>
    <source>
        <tissue evidence="15">Kidney</tissue>
    </source>
</reference>
<name>A0A7G8ZA01_LITLI</name>
<feature type="compositionally biased region" description="Polar residues" evidence="11">
    <location>
        <begin position="42"/>
        <end position="61"/>
    </location>
</feature>
<keyword evidence="4 12" id="KW-0812">Transmembrane</keyword>
<keyword evidence="5 13" id="KW-0732">Signal</keyword>
<dbReference type="InterPro" id="IPR003591">
    <property type="entry name" value="Leu-rich_rpt_typical-subtyp"/>
</dbReference>
<keyword evidence="6" id="KW-0677">Repeat</keyword>
<dbReference type="SMART" id="SM00369">
    <property type="entry name" value="LRR_TYP"/>
    <property type="match status" value="7"/>
</dbReference>
<dbReference type="Pfam" id="PF13676">
    <property type="entry name" value="TIR_2"/>
    <property type="match status" value="1"/>
</dbReference>
<feature type="region of interest" description="Disordered" evidence="11">
    <location>
        <begin position="1169"/>
        <end position="1194"/>
    </location>
</feature>
<keyword evidence="3" id="KW-0433">Leucine-rich repeat</keyword>
<dbReference type="EMBL" id="MT683579">
    <property type="protein sequence ID" value="QNL15310.1"/>
    <property type="molecule type" value="mRNA"/>
</dbReference>
<evidence type="ECO:0000256" key="3">
    <source>
        <dbReference type="ARBA" id="ARBA00022614"/>
    </source>
</evidence>
<comment type="similarity">
    <text evidence="2">Belongs to the Toll-like receptor family.</text>
</comment>
<protein>
    <submittedName>
        <fullName evidence="15">Toll-like receptor 7.2</fullName>
    </submittedName>
</protein>
<feature type="region of interest" description="Disordered" evidence="11">
    <location>
        <begin position="74"/>
        <end position="103"/>
    </location>
</feature>
<evidence type="ECO:0000256" key="11">
    <source>
        <dbReference type="SAM" id="MobiDB-lite"/>
    </source>
</evidence>
<dbReference type="InterPro" id="IPR001611">
    <property type="entry name" value="Leu-rich_rpt"/>
</dbReference>
<feature type="compositionally biased region" description="Polar residues" evidence="11">
    <location>
        <begin position="1169"/>
        <end position="1180"/>
    </location>
</feature>
<dbReference type="SMART" id="SM00013">
    <property type="entry name" value="LRRNT"/>
    <property type="match status" value="1"/>
</dbReference>
<evidence type="ECO:0000256" key="12">
    <source>
        <dbReference type="SAM" id="Phobius"/>
    </source>
</evidence>
<feature type="compositionally biased region" description="Polar residues" evidence="11">
    <location>
        <begin position="217"/>
        <end position="229"/>
    </location>
</feature>
<keyword evidence="10" id="KW-0325">Glycoprotein</keyword>
<dbReference type="InterPro" id="IPR032675">
    <property type="entry name" value="LRR_dom_sf"/>
</dbReference>
<dbReference type="SUPFAM" id="SSF52058">
    <property type="entry name" value="L domain-like"/>
    <property type="match status" value="1"/>
</dbReference>
<dbReference type="InterPro" id="IPR000372">
    <property type="entry name" value="LRRNT"/>
</dbReference>
<keyword evidence="8 12" id="KW-0472">Membrane</keyword>
<feature type="region of interest" description="Disordered" evidence="11">
    <location>
        <begin position="1080"/>
        <end position="1113"/>
    </location>
</feature>
<feature type="domain" description="TIR" evidence="14">
    <location>
        <begin position="943"/>
        <end position="1077"/>
    </location>
</feature>
<dbReference type="PANTHER" id="PTHR24365:SF541">
    <property type="entry name" value="PROTEIN TOLL-RELATED"/>
    <property type="match status" value="1"/>
</dbReference>
<dbReference type="Pfam" id="PF13855">
    <property type="entry name" value="LRR_8"/>
    <property type="match status" value="3"/>
</dbReference>
<dbReference type="GO" id="GO:0007165">
    <property type="term" value="P:signal transduction"/>
    <property type="evidence" value="ECO:0007669"/>
    <property type="project" value="InterPro"/>
</dbReference>
<comment type="subcellular location">
    <subcellularLocation>
        <location evidence="1">Membrane</location>
        <topology evidence="1">Single-pass type I membrane protein</topology>
    </subcellularLocation>
</comment>
<feature type="transmembrane region" description="Helical" evidence="12">
    <location>
        <begin position="893"/>
        <end position="916"/>
    </location>
</feature>
<evidence type="ECO:0000256" key="8">
    <source>
        <dbReference type="ARBA" id="ARBA00023136"/>
    </source>
</evidence>
<dbReference type="SMART" id="SM00255">
    <property type="entry name" value="TIR"/>
    <property type="match status" value="1"/>
</dbReference>
<dbReference type="InterPro" id="IPR035897">
    <property type="entry name" value="Toll_tir_struct_dom_sf"/>
</dbReference>
<evidence type="ECO:0000256" key="13">
    <source>
        <dbReference type="SAM" id="SignalP"/>
    </source>
</evidence>
<dbReference type="Pfam" id="PF01582">
    <property type="entry name" value="TIR"/>
    <property type="match status" value="1"/>
</dbReference>
<dbReference type="SUPFAM" id="SSF52200">
    <property type="entry name" value="Toll/Interleukin receptor TIR domain"/>
    <property type="match status" value="2"/>
</dbReference>
<evidence type="ECO:0000256" key="9">
    <source>
        <dbReference type="ARBA" id="ARBA00023170"/>
    </source>
</evidence>
<keyword evidence="7 12" id="KW-1133">Transmembrane helix</keyword>
<evidence type="ECO:0000256" key="7">
    <source>
        <dbReference type="ARBA" id="ARBA00022989"/>
    </source>
</evidence>
<dbReference type="PRINTS" id="PR01537">
    <property type="entry name" value="INTRLKN1R1F"/>
</dbReference>
<dbReference type="InterPro" id="IPR000157">
    <property type="entry name" value="TIR_dom"/>
</dbReference>
<feature type="region of interest" description="Disordered" evidence="11">
    <location>
        <begin position="29"/>
        <end position="61"/>
    </location>
</feature>
<feature type="domain" description="TIR" evidence="14">
    <location>
        <begin position="1263"/>
        <end position="1396"/>
    </location>
</feature>
<evidence type="ECO:0000313" key="15">
    <source>
        <dbReference type="EMBL" id="QNL15310.1"/>
    </source>
</evidence>
<dbReference type="GO" id="GO:0038023">
    <property type="term" value="F:signaling receptor activity"/>
    <property type="evidence" value="ECO:0007669"/>
    <property type="project" value="TreeGrafter"/>
</dbReference>
<dbReference type="SMART" id="SM00082">
    <property type="entry name" value="LRRCT"/>
    <property type="match status" value="1"/>
</dbReference>
<dbReference type="GO" id="GO:0005886">
    <property type="term" value="C:plasma membrane"/>
    <property type="evidence" value="ECO:0007669"/>
    <property type="project" value="TreeGrafter"/>
</dbReference>
<dbReference type="PROSITE" id="PS51450">
    <property type="entry name" value="LRR"/>
    <property type="match status" value="1"/>
</dbReference>